<reference evidence="4 5" key="1">
    <citation type="journal article" date="2020" name="Harmful Algae">
        <title>Molecular and morphological characterization of a novel dihydroanatoxin-a producing Microcoleus species (cyanobacteria) from the Russian River, California, USA.</title>
        <authorList>
            <person name="Conklin K.Y."/>
            <person name="Stancheva R."/>
            <person name="Otten T.G."/>
            <person name="Fadness R."/>
            <person name="Boyer G.L."/>
            <person name="Read B."/>
            <person name="Zhang X."/>
            <person name="Sheath R.G."/>
        </authorList>
    </citation>
    <scope>NUCLEOTIDE SEQUENCE [LARGE SCALE GENOMIC DNA]</scope>
    <source>
        <strain evidence="4 5">PTRS2</strain>
    </source>
</reference>
<dbReference type="PANTHER" id="PTHR44591:SF3">
    <property type="entry name" value="RESPONSE REGULATORY DOMAIN-CONTAINING PROTEIN"/>
    <property type="match status" value="1"/>
</dbReference>
<dbReference type="InterPro" id="IPR050595">
    <property type="entry name" value="Bact_response_regulator"/>
</dbReference>
<feature type="modified residue" description="4-aspartylphosphate" evidence="2">
    <location>
        <position position="76"/>
    </location>
</feature>
<evidence type="ECO:0000256" key="2">
    <source>
        <dbReference type="PROSITE-ProRule" id="PRU00169"/>
    </source>
</evidence>
<dbReference type="Gene3D" id="3.40.50.2300">
    <property type="match status" value="1"/>
</dbReference>
<evidence type="ECO:0000313" key="5">
    <source>
        <dbReference type="Proteomes" id="UP001384579"/>
    </source>
</evidence>
<feature type="domain" description="Response regulatory" evidence="3">
    <location>
        <begin position="27"/>
        <end position="143"/>
    </location>
</feature>
<dbReference type="SMART" id="SM00448">
    <property type="entry name" value="REC"/>
    <property type="match status" value="1"/>
</dbReference>
<evidence type="ECO:0000256" key="1">
    <source>
        <dbReference type="ARBA" id="ARBA00022553"/>
    </source>
</evidence>
<name>A0ABU8YPX4_9CYAN</name>
<sequence length="144" mass="16532">MNYPNWNLNLEYSFAKRDRLLVEKRPLVLAIDDNHDNLELLAQILDLFGYECVRALDGRTALSVAVSRPPDLILLDICLPDIDGIELMSRFKQNPQLRNIPIIAVTALAKTEDRDRILQAGCVAYISKPFDIDRLEITIHRYLN</sequence>
<accession>A0ABU8YPX4</accession>
<keyword evidence="5" id="KW-1185">Reference proteome</keyword>
<evidence type="ECO:0000313" key="4">
    <source>
        <dbReference type="EMBL" id="MEK0186410.1"/>
    </source>
</evidence>
<dbReference type="InterPro" id="IPR001789">
    <property type="entry name" value="Sig_transdc_resp-reg_receiver"/>
</dbReference>
<dbReference type="SUPFAM" id="SSF52172">
    <property type="entry name" value="CheY-like"/>
    <property type="match status" value="1"/>
</dbReference>
<dbReference type="InterPro" id="IPR011006">
    <property type="entry name" value="CheY-like_superfamily"/>
</dbReference>
<dbReference type="PANTHER" id="PTHR44591">
    <property type="entry name" value="STRESS RESPONSE REGULATOR PROTEIN 1"/>
    <property type="match status" value="1"/>
</dbReference>
<keyword evidence="1 2" id="KW-0597">Phosphoprotein</keyword>
<gene>
    <name evidence="4" type="ORF">WMG39_16365</name>
</gene>
<protein>
    <submittedName>
        <fullName evidence="4">Response regulator</fullName>
    </submittedName>
</protein>
<organism evidence="4 5">
    <name type="scientific">Microcoleus anatoxicus PTRS2</name>
    <dbReference type="NCBI Taxonomy" id="2705321"/>
    <lineage>
        <taxon>Bacteria</taxon>
        <taxon>Bacillati</taxon>
        <taxon>Cyanobacteriota</taxon>
        <taxon>Cyanophyceae</taxon>
        <taxon>Oscillatoriophycideae</taxon>
        <taxon>Oscillatoriales</taxon>
        <taxon>Microcoleaceae</taxon>
        <taxon>Microcoleus</taxon>
        <taxon>Microcoleus anatoxicus</taxon>
    </lineage>
</organism>
<dbReference type="RefSeq" id="WP_340519833.1">
    <property type="nucleotide sequence ID" value="NZ_JBBLXS010000213.1"/>
</dbReference>
<dbReference type="Pfam" id="PF00072">
    <property type="entry name" value="Response_reg"/>
    <property type="match status" value="1"/>
</dbReference>
<dbReference type="PROSITE" id="PS50110">
    <property type="entry name" value="RESPONSE_REGULATORY"/>
    <property type="match status" value="1"/>
</dbReference>
<proteinExistence type="predicted"/>
<dbReference type="EMBL" id="JBBLXS010000213">
    <property type="protein sequence ID" value="MEK0186410.1"/>
    <property type="molecule type" value="Genomic_DNA"/>
</dbReference>
<evidence type="ECO:0000259" key="3">
    <source>
        <dbReference type="PROSITE" id="PS50110"/>
    </source>
</evidence>
<dbReference type="Proteomes" id="UP001384579">
    <property type="component" value="Unassembled WGS sequence"/>
</dbReference>
<comment type="caution">
    <text evidence="4">The sequence shown here is derived from an EMBL/GenBank/DDBJ whole genome shotgun (WGS) entry which is preliminary data.</text>
</comment>